<dbReference type="PANTHER" id="PTHR24251">
    <property type="entry name" value="OVOCHYMASE-RELATED"/>
    <property type="match status" value="1"/>
</dbReference>
<evidence type="ECO:0000313" key="13">
    <source>
        <dbReference type="Proteomes" id="UP000046392"/>
    </source>
</evidence>
<dbReference type="GO" id="GO:0007399">
    <property type="term" value="P:nervous system development"/>
    <property type="evidence" value="ECO:0007669"/>
    <property type="project" value="UniProtKB-ARBA"/>
</dbReference>
<evidence type="ECO:0000256" key="10">
    <source>
        <dbReference type="SAM" id="SignalP"/>
    </source>
</evidence>
<feature type="domain" description="EGF-like" evidence="12">
    <location>
        <begin position="208"/>
        <end position="249"/>
    </location>
</feature>
<feature type="domain" description="CUB" evidence="11">
    <location>
        <begin position="1410"/>
        <end position="1538"/>
    </location>
</feature>
<keyword evidence="5" id="KW-0677">Repeat</keyword>
<feature type="domain" description="CUB" evidence="11">
    <location>
        <begin position="3155"/>
        <end position="3281"/>
    </location>
</feature>
<dbReference type="STRING" id="174720.A0A0N5BLH6"/>
<evidence type="ECO:0000256" key="7">
    <source>
        <dbReference type="ARBA" id="ARBA00023180"/>
    </source>
</evidence>
<feature type="domain" description="CUB" evidence="11">
    <location>
        <begin position="2598"/>
        <end position="2728"/>
    </location>
</feature>
<feature type="domain" description="CUB" evidence="11">
    <location>
        <begin position="912"/>
        <end position="1040"/>
    </location>
</feature>
<feature type="domain" description="CUB" evidence="11">
    <location>
        <begin position="1540"/>
        <end position="1669"/>
    </location>
</feature>
<feature type="domain" description="CUB" evidence="11">
    <location>
        <begin position="1677"/>
        <end position="1829"/>
    </location>
</feature>
<dbReference type="PROSITE" id="PS50026">
    <property type="entry name" value="EGF_3"/>
    <property type="match status" value="6"/>
</dbReference>
<dbReference type="FunFam" id="2.10.25.10:FF:000038">
    <property type="entry name" value="Fibrillin 2"/>
    <property type="match status" value="2"/>
</dbReference>
<keyword evidence="6 9" id="KW-1015">Disulfide bond</keyword>
<feature type="domain" description="CUB" evidence="11">
    <location>
        <begin position="3282"/>
        <end position="3430"/>
    </location>
</feature>
<feature type="disulfide bond" evidence="9">
    <location>
        <begin position="196"/>
        <end position="205"/>
    </location>
</feature>
<dbReference type="Pfam" id="PF00431">
    <property type="entry name" value="CUB"/>
    <property type="match status" value="16"/>
</dbReference>
<sequence length="4149" mass="471387">MRKKRVNYGVILIFLVCIIPATQDQLNDINDIFDDGERMSRIIMVDGNMAFHAGISKNISFHVSRDSGIFFQNTDITSLPNKSEIYNLTEKWRQTLDAVYLIRRSVIANQFSMSNIKTKMIRLDGAIKNLTITTGNMSLSNNNKQRQMKRIARMLSVFQTNLHELLKVLKTDRCTGNPCLNGGQCFNTYIGYHCLCPETWTGVNCEIDVNECIIYEGTSRGCQNGGKCVNKENGFYCECKESYHGELCQTKKSSCDNSIEICGEHGHCIPLNEPKIPNGPEYMCLCPYGYKNHNDTNNPYCEDIDECQNNPCYPGATCVNLPGSFKCTNCPKGTQGNGMICLDVDECLDERLNDCSKNPLVKCINTYGSYRCDECPAGYIGDGFTCKKISKCDENPCPINSTCTEVPEAKDGYICTCPNGKSFDKGFTTTCDEIYYGNKCFDETCENGGTCYSNGWYSTSCICPFGYGGSRCQYTTSCLEHNCYNRGKCITDGRDGVCECYPGYYGSECQFEDTFLGCNIEIGNQTGSMSLGRLIFWDEQIGIDHCSWNIKIPGSNNVTVVEIKTFADNDSISNHEDQRYECDIENSAIIIKDGVTKNAPIVANFCKEPNGTLVPVISRQIILSGSRFKIEFTPLLKNTLSDFLVNWFTIPKRCGGVLKNSFGEIDFKQDINMTHCVWYIEVNTDHHIEIEIDRVSMITQKRVNCTVNNLQIYDGNRITGDQKISEVCSNENEKILISTTGPYATIYWSNDNKKDIYNKDDCISEKECNFGFKLSYKIIELPSGCGGEILPNENGLFEGFIQSPNYPNNYFKNLDCLWILNSTGSPLSYLLDHVIKLDIIDFDIPVKKDDTFCSGNHLKISSGLDYIYSNYYCNNYKPANSYAYPGEAISVKFHSDSNNNGKGFLIAYKSTCEKHFYAQNGTIQSVNYPNSSPYPINCTYIIYGPPTKGIKIKVIDFNLKQPMNICYGTPQVIESVQDYVKFSGPHSTNKLFNKKHICKRHPLIPVDGELITSATRPLTINYVSSGSPDNKGFHFEYEIFELGCGGVFDGNNGTITSPNYPDGYLENLYCVYKISVEEDKLVRLTFQTFDVEASSNDKDHCDSDVVAVYEDYTTETEHGMLIGEFCGSILPPSIVSKKNKLTIVLRTDRSVKGIGFKATYESITNDDNCNKVFTSPSGVIEYDGSENDNWVQCDYYIRLPRNKRILVKFNNFTIPCIDSTLFVRNGLGIDSPGFKGLYGMSEVCSGHPISSLRTHSNFFFMRLVTNMPRKTKFSISYEQFNGGCGGKLSGLSGAISSPHFPEKDKHSYDCEWHIIGSLGNQIKFNIVAMDDLSTQIDNGTSYCHGYMSNSIDIYEGYSKGYEKLMSYCYKSDQLNSVTSDGNDMIVKYRQNYHGTKDGVYGFLGEYYTNCQGILLSDHHGYIQNPGYGFEVNEHLSCNWRIDVGKGNRIRVKIIEFEVYEFSNNSKTNKCSDNWLKIGDHQLKVMENREDININSTFNDFCSDTNIINNFESVGQILDISYNTYNMPNNKFWIYYETIGCGGIINENNTIIMISNTTFPELFSNNDRIPFECRWRVSAPFRYNVKVNLEKILINRAEEELDSDCIYGLSYFSGPDNATGMPQRQYCSKSFDKIYTSHSNEIFILINAKKGTYSFDKKDNIMFKALIEFIPSTFDDDCGGEAHLKVNEVIPFHTINYPKPYIKGIDCKWRFTSPPGYFVGYRLKTFNGGHMGTVKLPFAKKFNRYNLTECSNSNLRIFGFLFIKIYNHLSNEYNSFLTTCGQSEIQKPIYLNTLNNDSIVEFRGASLDLALISNEKNNKPVGLLMEAFTVCGGELVATKERKTYTFNSIHENNCSLIIIPEDKEGEIDVIKVKLTSIWLGTHKTMVDDKITKFNFTCSTDTTSEPWVVSRGNYENRWYSFSCQGPIIVDIYNISSGSIDNMILQYGTNSHFCGGEITGNGLEEADSKSRDFECVYTYSNALGNNVEIQIENINIPWSENCIDGYFEVRKINESGDVLGRFCGNNEDSSETDNRGIGKKFEGNKLWMRYKVKMKSLTGEDSELYTSIKFNKNAKIGGFVEGNVIESSSYMETNKVYTWYIIDQNIKGISLKIESLHIPSSEHSDIIECKSSKLCEGLTIMEGICEDDQDWETCGRILHNLHGFIADDRELILKGKEFTIGLYAKTKVSFRLSWTYLYTTTQLLNHTTIEIDTDFNCGGMLNPSFTTQTLKNPTVGDKSNYLPDQRCKWTIKRPLFRGIEIKLIFLDLESSLNCRYDYLYVTKNSYTKTSQIPFETETEKRICDMVPEDNSKIVLLDDSELNIYFVSDRSRQGRGFQIDYRLLCDSKEYFEADNGNFVGTLASPMYPDPYPSNISCTWSISTDSLRRIEVSPNEIDLRVNDDGSCKNDILTLSGKVPGNGSMMGFLEFSKPLKYETCKKSFTNITFAHGKLEVNFKSGPEPNNKKGFSLKIHEIVDPCTDMHLVVDEDNPIKILHSPNWPNRSPNSLNCGWKISAPIGHRIKFNIDPENFNIEETLGDECHNDFLEIFDGPSKQNKLIGRYCRDKAPETIFSTSNYLFVHYKTDSMIQSHGFNGTYSIADCGGTIFLKPDTKYSLFSPRYPNYDQTNHQCLWKIRAPKNYQILIDIKSLLISPKNNCSNGYVSIRDSYTDDEDGYYILPPTCAKQFSKKTPLKSKSHVIFVDYNITHLYSKPNSLLCSTGGCGFSFIFTLAKQDCGGIIDNNIGEIHSPGYPNTIIPGSKCEWIFKGGLDYRYYFKLEFLQNKHSYNLPVVDILSNGFIEEKKCYDDIKIYNGFPPMDNYYNGPDTMFCQNRDTFISTADLVTLKFEDDMKRKLGLYAYVDSKKSINTTSIKHPFIIKYRKIGKDSFPHGCLYTITNDTSLNIGPLDLISNQEYPSGGNSYCHINIKRPAGSYTTMLKFSNFTVGPINNRFCDLKNNYINLKPTSTDIMKFEYNLCSHYNKTKTNFNIAVALEEFDIFVYNNHRSKLGTTIFGQENTQFNLTVAFAKCGGIVKEMKGFITSPTYYSMDMDDSKKTFESCVWTLKAPENHIVKINIHNITLQSTSYQSSDAFLNIYEGDTEDNAVLHRFSEKEQTNMKEFYNIKSKGQIVIIQWYIGNLNQFKRGFKLQYEYVREDNECGYHIYGMNGTIISPGDDIYPNNLDCLWDISVPQGYLVKLTFKRFDVEESNDCKSDFLLISEYVEHMIEHRLTGFKVGEYKHHTFHKLCGNKKVPVPIVSTTNGLRLNFTTNEKNAGKGFEIYWEAVCGGLVEAASGEITSPYYPLYYPGGIECNYIISANKIRGSPGHGGGLILSVNVVDLSKEFMFMKDTYMPHVFNENNNSSSKCFSDSVEIFDLRTGKTLRSICGYNYVENKNKIYNYDDVGVKFISHSSSYDEDEKGMKHYKGFSINFAQNQCNINVTLDDDIDTQHEHSIYELFSPNYPKEYFPNMDCLINVTTSPGYIINAHIGDFHVESSERCRFDYVEFFDGTSMNNETSMGKLCGEFKDRKIIKSTNNSLLMKFKTDSSKHFKGYDITFTQSYGVDKKCGGIINVTDHPITIKAPVYEKYSSGYFFMDCLWQLEAQKNKIIKITINELNLSKFKNGYLRGECQDQLNIYDGLMGSSSTIVKEICDFRNYPSQSEIILTSTNRIVNIQLLAHYINTKNKEMDIEVVGIDPECGGTLPASDTFSIFAYEDRQLPTRDNQRHVRCKWYVFSEGRTPLEIAFTNFNVPAITLDCSEEYLEIRDVGNLVECQHPACGDNDENKKVIKYCGSIKPSFFVSLSPVVQITLSTFRTSQYQANISFKYKSLGSCNRTITISEDEHTLSGRFTSPNYPNFYSHNSICITNFALDDKLKNSHRILLVFDEVQLERGSSQLFLSTNLYNPFQNSFNSKLTYGMNTIGSSYQSMSQCRYDVLKIEDQIGNETKIFCGNVIPSPYLSSGDTLKLNLTSDATTNARGYAGTYFGVRVIETETYTIYKFENNYDTEGVIANIGFPFTLNKTTKSVWSVIPPRGSKCSIDLLFLKLPINSDDKNCKKSINEYFSIIHVDAEVLNENSSLSSNAEMINFPCTFTGVQTFDLKEGKKFYIHYETKESPDKVMNKYEGFRLAWKCAKSNFVSKGYHGIRSKILNY</sequence>
<dbReference type="CDD" id="cd00041">
    <property type="entry name" value="CUB"/>
    <property type="match status" value="15"/>
</dbReference>
<dbReference type="PROSITE" id="PS01187">
    <property type="entry name" value="EGF_CA"/>
    <property type="match status" value="2"/>
</dbReference>
<dbReference type="WBParaSite" id="SPAL_0000677200.1">
    <property type="protein sequence ID" value="SPAL_0000677200.1"/>
    <property type="gene ID" value="SPAL_0000677200"/>
</dbReference>
<dbReference type="Pfam" id="PF07645">
    <property type="entry name" value="EGF_CA"/>
    <property type="match status" value="2"/>
</dbReference>
<dbReference type="SMART" id="SM00179">
    <property type="entry name" value="EGF_CA"/>
    <property type="match status" value="4"/>
</dbReference>
<keyword evidence="13" id="KW-1185">Reference proteome</keyword>
<feature type="domain" description="CUB" evidence="11">
    <location>
        <begin position="1284"/>
        <end position="1409"/>
    </location>
</feature>
<reference evidence="14" key="1">
    <citation type="submission" date="2017-02" db="UniProtKB">
        <authorList>
            <consortium name="WormBaseParasite"/>
        </authorList>
    </citation>
    <scope>IDENTIFICATION</scope>
</reference>
<dbReference type="PROSITE" id="PS01180">
    <property type="entry name" value="CUB"/>
    <property type="match status" value="22"/>
</dbReference>
<evidence type="ECO:0000256" key="3">
    <source>
        <dbReference type="ARBA" id="ARBA00022536"/>
    </source>
</evidence>
<dbReference type="SMART" id="SM00181">
    <property type="entry name" value="EGF"/>
    <property type="match status" value="8"/>
</dbReference>
<feature type="chain" id="PRO_5005894569" evidence="10">
    <location>
        <begin position="25"/>
        <end position="4149"/>
    </location>
</feature>
<feature type="disulfide bond" evidence="9">
    <location>
        <begin position="239"/>
        <end position="248"/>
    </location>
</feature>
<keyword evidence="7" id="KW-0325">Glycoprotein</keyword>
<evidence type="ECO:0000256" key="2">
    <source>
        <dbReference type="ARBA" id="ARBA00022525"/>
    </source>
</evidence>
<feature type="domain" description="EGF-like" evidence="12">
    <location>
        <begin position="436"/>
        <end position="473"/>
    </location>
</feature>
<feature type="domain" description="CUB" evidence="11">
    <location>
        <begin position="654"/>
        <end position="779"/>
    </location>
</feature>
<dbReference type="InterPro" id="IPR000859">
    <property type="entry name" value="CUB_dom"/>
</dbReference>
<dbReference type="InterPro" id="IPR001881">
    <property type="entry name" value="EGF-like_Ca-bd_dom"/>
</dbReference>
<feature type="disulfide bond" evidence="9">
    <location>
        <begin position="500"/>
        <end position="509"/>
    </location>
</feature>
<feature type="disulfide bond" evidence="9">
    <location>
        <begin position="463"/>
        <end position="472"/>
    </location>
</feature>
<keyword evidence="2" id="KW-0964">Secreted</keyword>
<evidence type="ECO:0000256" key="6">
    <source>
        <dbReference type="ARBA" id="ARBA00023157"/>
    </source>
</evidence>
<dbReference type="InterPro" id="IPR018097">
    <property type="entry name" value="EGF_Ca-bd_CS"/>
</dbReference>
<feature type="domain" description="CUB" evidence="11">
    <location>
        <begin position="1044"/>
        <end position="1163"/>
    </location>
</feature>
<dbReference type="Proteomes" id="UP000046392">
    <property type="component" value="Unplaced"/>
</dbReference>
<comment type="subcellular location">
    <subcellularLocation>
        <location evidence="1">Secreted</location>
    </subcellularLocation>
</comment>
<keyword evidence="4 10" id="KW-0732">Signal</keyword>
<dbReference type="SUPFAM" id="SSF57184">
    <property type="entry name" value="Growth factor receptor domain"/>
    <property type="match status" value="1"/>
</dbReference>
<feature type="disulfide bond" evidence="8">
    <location>
        <begin position="1410"/>
        <end position="1437"/>
    </location>
</feature>
<feature type="domain" description="CUB" evidence="11">
    <location>
        <begin position="1169"/>
        <end position="1280"/>
    </location>
</feature>
<keyword evidence="3 9" id="KW-0245">EGF-like domain</keyword>
<feature type="domain" description="CUB" evidence="11">
    <location>
        <begin position="2475"/>
        <end position="2596"/>
    </location>
</feature>
<protein>
    <submittedName>
        <fullName evidence="14">Cubilin</fullName>
    </submittedName>
</protein>
<evidence type="ECO:0000256" key="8">
    <source>
        <dbReference type="PROSITE-ProRule" id="PRU00059"/>
    </source>
</evidence>
<dbReference type="InterPro" id="IPR049883">
    <property type="entry name" value="NOTCH1_EGF-like"/>
</dbReference>
<evidence type="ECO:0000256" key="4">
    <source>
        <dbReference type="ARBA" id="ARBA00022729"/>
    </source>
</evidence>
<dbReference type="InterPro" id="IPR035914">
    <property type="entry name" value="Sperma_CUB_dom_sf"/>
</dbReference>
<dbReference type="FunFam" id="2.10.25.10:FF:000045">
    <property type="entry name" value="Slit guidance ligand 2"/>
    <property type="match status" value="1"/>
</dbReference>
<feature type="domain" description="EGF-like" evidence="12">
    <location>
        <begin position="170"/>
        <end position="206"/>
    </location>
</feature>
<feature type="domain" description="CUB" evidence="11">
    <location>
        <begin position="785"/>
        <end position="911"/>
    </location>
</feature>
<comment type="caution">
    <text evidence="9">Lacks conserved residue(s) required for the propagation of feature annotation.</text>
</comment>
<feature type="domain" description="CUB" evidence="11">
    <location>
        <begin position="3432"/>
        <end position="3556"/>
    </location>
</feature>
<dbReference type="PROSITE" id="PS01186">
    <property type="entry name" value="EGF_2"/>
    <property type="match status" value="2"/>
</dbReference>
<dbReference type="GO" id="GO:0005509">
    <property type="term" value="F:calcium ion binding"/>
    <property type="evidence" value="ECO:0007669"/>
    <property type="project" value="InterPro"/>
</dbReference>
<feature type="domain" description="CUB" evidence="11">
    <location>
        <begin position="3829"/>
        <end position="3984"/>
    </location>
</feature>
<dbReference type="FunFam" id="2.60.120.290:FF:000005">
    <property type="entry name" value="Procollagen C-endopeptidase enhancer 1"/>
    <property type="match status" value="3"/>
</dbReference>
<dbReference type="SMART" id="SM00042">
    <property type="entry name" value="CUB"/>
    <property type="match status" value="21"/>
</dbReference>
<dbReference type="Gene3D" id="2.60.120.290">
    <property type="entry name" value="Spermadhesin, CUB domain"/>
    <property type="match status" value="22"/>
</dbReference>
<feature type="domain" description="EGF-like" evidence="12">
    <location>
        <begin position="474"/>
        <end position="510"/>
    </location>
</feature>
<feature type="signal peptide" evidence="10">
    <location>
        <begin position="1"/>
        <end position="24"/>
    </location>
</feature>
<evidence type="ECO:0000256" key="1">
    <source>
        <dbReference type="ARBA" id="ARBA00004613"/>
    </source>
</evidence>
<evidence type="ECO:0000313" key="14">
    <source>
        <dbReference type="WBParaSite" id="SPAL_0000677200.1"/>
    </source>
</evidence>
<dbReference type="InterPro" id="IPR000152">
    <property type="entry name" value="EGF-type_Asp/Asn_hydroxyl_site"/>
</dbReference>
<dbReference type="SUPFAM" id="SSF57196">
    <property type="entry name" value="EGF/Laminin"/>
    <property type="match status" value="4"/>
</dbReference>
<feature type="domain" description="CUB" evidence="11">
    <location>
        <begin position="3563"/>
        <end position="3691"/>
    </location>
</feature>
<dbReference type="InterPro" id="IPR009030">
    <property type="entry name" value="Growth_fac_rcpt_cys_sf"/>
</dbReference>
<dbReference type="Pfam" id="PF00008">
    <property type="entry name" value="EGF"/>
    <property type="match status" value="2"/>
</dbReference>
<feature type="domain" description="CUB" evidence="11">
    <location>
        <begin position="2732"/>
        <end position="2860"/>
    </location>
</feature>
<feature type="domain" description="CUB" evidence="11">
    <location>
        <begin position="2341"/>
        <end position="2471"/>
    </location>
</feature>
<feature type="domain" description="EGF-like" evidence="12">
    <location>
        <begin position="303"/>
        <end position="342"/>
    </location>
</feature>
<name>A0A0N5BLH6_STREA</name>
<dbReference type="CDD" id="cd00054">
    <property type="entry name" value="EGF_CA"/>
    <property type="match status" value="4"/>
</dbReference>
<evidence type="ECO:0000256" key="9">
    <source>
        <dbReference type="PROSITE-ProRule" id="PRU00076"/>
    </source>
</evidence>
<evidence type="ECO:0000259" key="12">
    <source>
        <dbReference type="PROSITE" id="PS50026"/>
    </source>
</evidence>
<organism evidence="13 14">
    <name type="scientific">Strongyloides papillosus</name>
    <name type="common">Intestinal threadworm</name>
    <dbReference type="NCBI Taxonomy" id="174720"/>
    <lineage>
        <taxon>Eukaryota</taxon>
        <taxon>Metazoa</taxon>
        <taxon>Ecdysozoa</taxon>
        <taxon>Nematoda</taxon>
        <taxon>Chromadorea</taxon>
        <taxon>Rhabditida</taxon>
        <taxon>Tylenchina</taxon>
        <taxon>Panagrolaimomorpha</taxon>
        <taxon>Strongyloidoidea</taxon>
        <taxon>Strongyloididae</taxon>
        <taxon>Strongyloides</taxon>
    </lineage>
</organism>
<feature type="domain" description="CUB" evidence="11">
    <location>
        <begin position="3025"/>
        <end position="3149"/>
    </location>
</feature>
<feature type="domain" description="CUB" evidence="11">
    <location>
        <begin position="3695"/>
        <end position="3826"/>
    </location>
</feature>
<feature type="domain" description="CUB" evidence="11">
    <location>
        <begin position="1951"/>
        <end position="2064"/>
    </location>
</feature>
<dbReference type="SUPFAM" id="SSF49854">
    <property type="entry name" value="Spermadhesin, CUB domain"/>
    <property type="match status" value="22"/>
</dbReference>
<dbReference type="PROSITE" id="PS00010">
    <property type="entry name" value="ASX_HYDROXYL"/>
    <property type="match status" value="2"/>
</dbReference>
<feature type="domain" description="EGF-like" evidence="12">
    <location>
        <begin position="388"/>
        <end position="432"/>
    </location>
</feature>
<proteinExistence type="predicted"/>
<dbReference type="GO" id="GO:0005576">
    <property type="term" value="C:extracellular region"/>
    <property type="evidence" value="ECO:0007669"/>
    <property type="project" value="UniProtKB-SubCell"/>
</dbReference>
<evidence type="ECO:0000256" key="5">
    <source>
        <dbReference type="ARBA" id="ARBA00022737"/>
    </source>
</evidence>
<dbReference type="InterPro" id="IPR000742">
    <property type="entry name" value="EGF"/>
</dbReference>
<dbReference type="Gene3D" id="2.10.25.10">
    <property type="entry name" value="Laminin"/>
    <property type="match status" value="5"/>
</dbReference>
<accession>A0A0N5BLH6</accession>
<evidence type="ECO:0000259" key="11">
    <source>
        <dbReference type="PROSITE" id="PS01180"/>
    </source>
</evidence>
<dbReference type="PROSITE" id="PS00022">
    <property type="entry name" value="EGF_1"/>
    <property type="match status" value="4"/>
</dbReference>
<feature type="domain" description="CUB" evidence="11">
    <location>
        <begin position="2214"/>
        <end position="2340"/>
    </location>
</feature>